<dbReference type="EMBL" id="LZEX01000023">
    <property type="protein sequence ID" value="OBU06007.1"/>
    <property type="molecule type" value="Genomic_DNA"/>
</dbReference>
<dbReference type="RefSeq" id="WP_067424335.1">
    <property type="nucleotide sequence ID" value="NZ_CBCPID010000009.1"/>
</dbReference>
<evidence type="ECO:0000259" key="4">
    <source>
        <dbReference type="Pfam" id="PF02342"/>
    </source>
</evidence>
<evidence type="ECO:0000256" key="3">
    <source>
        <dbReference type="ARBA" id="ARBA00055880"/>
    </source>
</evidence>
<dbReference type="PANTHER" id="PTHR32097:SF4">
    <property type="entry name" value="GENERAL STRESS PROTEIN 16U"/>
    <property type="match status" value="1"/>
</dbReference>
<evidence type="ECO:0000313" key="6">
    <source>
        <dbReference type="Proteomes" id="UP000092247"/>
    </source>
</evidence>
<dbReference type="Proteomes" id="UP000092247">
    <property type="component" value="Unassembled WGS sequence"/>
</dbReference>
<evidence type="ECO:0000313" key="5">
    <source>
        <dbReference type="EMBL" id="OBU06007.1"/>
    </source>
</evidence>
<dbReference type="PANTHER" id="PTHR32097">
    <property type="entry name" value="CAMP-BINDING PROTEIN 1-RELATED"/>
    <property type="match status" value="1"/>
</dbReference>
<dbReference type="Gene3D" id="2.60.60.30">
    <property type="entry name" value="sav2460 like domains"/>
    <property type="match status" value="1"/>
</dbReference>
<evidence type="ECO:0000256" key="1">
    <source>
        <dbReference type="ARBA" id="ARBA00008775"/>
    </source>
</evidence>
<keyword evidence="2" id="KW-0778">Tellurium resistance</keyword>
<protein>
    <submittedName>
        <fullName evidence="5">Chemical-damaging agent resistance protein C</fullName>
    </submittedName>
</protein>
<comment type="caution">
    <text evidence="5">The sequence shown here is derived from an EMBL/GenBank/DDBJ whole genome shotgun (WGS) entry which is preliminary data.</text>
</comment>
<dbReference type="Pfam" id="PF02342">
    <property type="entry name" value="TerD"/>
    <property type="match status" value="1"/>
</dbReference>
<reference evidence="5 6" key="1">
    <citation type="submission" date="2016-06" db="EMBL/GenBank/DDBJ databases">
        <authorList>
            <person name="Kjaerup R.B."/>
            <person name="Dalgaard T.S."/>
            <person name="Juul-Madsen H.R."/>
        </authorList>
    </citation>
    <scope>NUCLEOTIDE SEQUENCE [LARGE SCALE GENOMIC DNA]</scope>
    <source>
        <strain evidence="5 6">GCSL-Mp3</strain>
    </source>
</reference>
<comment type="function">
    <text evidence="3">Not known; seems to contribute to the tellurium resistance (Ter) mechanism. Also involved in phage inhibition (Phi) and colicin resistance (PacB).</text>
</comment>
<dbReference type="STRING" id="368603.AYY16_11695"/>
<evidence type="ECO:0000256" key="2">
    <source>
        <dbReference type="ARBA" id="ARBA00022686"/>
    </source>
</evidence>
<sequence length="191" mass="20476">MAVSLTKGGNVSLTKEAPTMSVAMVGLGWDARVTDGQDFDLDASVFMVGEDGKVLSDGHFIFFNNKTSPCGAVEHQGDNRTGEGDGDDEQVKISLNTVPAEVKKLVFSVTIYDAEGRKQNFGMVSNSFIRICNNDNGAEIARFDLSEDASTETAMVFGELYRHGAEWKFKAVGQGFAGGLDALAKQHGVNI</sequence>
<dbReference type="GO" id="GO:0046690">
    <property type="term" value="P:response to tellurium ion"/>
    <property type="evidence" value="ECO:0007669"/>
    <property type="project" value="UniProtKB-KW"/>
</dbReference>
<dbReference type="InterPro" id="IPR003325">
    <property type="entry name" value="TerD"/>
</dbReference>
<gene>
    <name evidence="5" type="ORF">AYY17_06695</name>
</gene>
<dbReference type="FunFam" id="2.60.60.30:FF:000001">
    <property type="entry name" value="Tellurium resistance protein TerD"/>
    <property type="match status" value="1"/>
</dbReference>
<dbReference type="InterPro" id="IPR051324">
    <property type="entry name" value="Stress/Tellurium_Resist"/>
</dbReference>
<proteinExistence type="inferred from homology"/>
<feature type="domain" description="TerD" evidence="4">
    <location>
        <begin position="1"/>
        <end position="187"/>
    </location>
</feature>
<comment type="similarity">
    <text evidence="1">Belongs to the CAPAB/TerDEXZ family.</text>
</comment>
<dbReference type="CDD" id="cd06974">
    <property type="entry name" value="TerD_like"/>
    <property type="match status" value="1"/>
</dbReference>
<name>A0A1B8HAC3_9GAMM</name>
<accession>A0A1B8HAC3</accession>
<organism evidence="5 6">
    <name type="scientific">Morganella psychrotolerans</name>
    <dbReference type="NCBI Taxonomy" id="368603"/>
    <lineage>
        <taxon>Bacteria</taxon>
        <taxon>Pseudomonadati</taxon>
        <taxon>Pseudomonadota</taxon>
        <taxon>Gammaproteobacteria</taxon>
        <taxon>Enterobacterales</taxon>
        <taxon>Morganellaceae</taxon>
        <taxon>Morganella</taxon>
    </lineage>
</organism>
<dbReference type="AlphaFoldDB" id="A0A1B8HAC3"/>